<dbReference type="AlphaFoldDB" id="A0A2T2YLG2"/>
<name>A0A2T2YLG2_9BACT</name>
<dbReference type="EMBL" id="PYFT01000001">
    <property type="protein sequence ID" value="PSR56305.1"/>
    <property type="molecule type" value="Genomic_DNA"/>
</dbReference>
<protein>
    <submittedName>
        <fullName evidence="1">Uncharacterized protein</fullName>
    </submittedName>
</protein>
<keyword evidence="2" id="KW-1185">Reference proteome</keyword>
<evidence type="ECO:0000313" key="2">
    <source>
        <dbReference type="Proteomes" id="UP000240357"/>
    </source>
</evidence>
<comment type="caution">
    <text evidence="1">The sequence shown here is derived from an EMBL/GenBank/DDBJ whole genome shotgun (WGS) entry which is preliminary data.</text>
</comment>
<reference evidence="1 2" key="1">
    <citation type="submission" date="2018-03" db="EMBL/GenBank/DDBJ databases">
        <title>Adhaeribacter sp. HMF7605 Genome sequencing and assembly.</title>
        <authorList>
            <person name="Kang H."/>
            <person name="Kang J."/>
            <person name="Cha I."/>
            <person name="Kim H."/>
            <person name="Joh K."/>
        </authorList>
    </citation>
    <scope>NUCLEOTIDE SEQUENCE [LARGE SCALE GENOMIC DNA]</scope>
    <source>
        <strain evidence="1 2">HMF7605</strain>
    </source>
</reference>
<dbReference type="OrthoDB" id="893893at2"/>
<proteinExistence type="predicted"/>
<dbReference type="Proteomes" id="UP000240357">
    <property type="component" value="Unassembled WGS sequence"/>
</dbReference>
<sequence length="82" mass="9291">MDQQLNNIIQTNCGKRFDLSRAFPFARNLSAPYGAHNFAVYKANQCFYIKGYNTGTSDKVLDTFVLISENEAMQYLNNKGIS</sequence>
<dbReference type="RefSeq" id="WP_106932483.1">
    <property type="nucleotide sequence ID" value="NZ_PYFT01000001.1"/>
</dbReference>
<accession>A0A2T2YLG2</accession>
<evidence type="ECO:0000313" key="1">
    <source>
        <dbReference type="EMBL" id="PSR56305.1"/>
    </source>
</evidence>
<gene>
    <name evidence="1" type="ORF">AHMF7605_23805</name>
</gene>
<organism evidence="1 2">
    <name type="scientific">Adhaeribacter arboris</name>
    <dbReference type="NCBI Taxonomy" id="2072846"/>
    <lineage>
        <taxon>Bacteria</taxon>
        <taxon>Pseudomonadati</taxon>
        <taxon>Bacteroidota</taxon>
        <taxon>Cytophagia</taxon>
        <taxon>Cytophagales</taxon>
        <taxon>Hymenobacteraceae</taxon>
        <taxon>Adhaeribacter</taxon>
    </lineage>
</organism>